<keyword evidence="3" id="KW-1133">Transmembrane helix</keyword>
<organism evidence="4">
    <name type="scientific">Enterococcus hirae</name>
    <dbReference type="NCBI Taxonomy" id="1354"/>
    <lineage>
        <taxon>Bacteria</taxon>
        <taxon>Bacillati</taxon>
        <taxon>Bacillota</taxon>
        <taxon>Bacilli</taxon>
        <taxon>Lactobacillales</taxon>
        <taxon>Enterococcaceae</taxon>
        <taxon>Enterococcus</taxon>
    </lineage>
</organism>
<feature type="coiled-coil region" evidence="1">
    <location>
        <begin position="747"/>
        <end position="780"/>
    </location>
</feature>
<feature type="coiled-coil region" evidence="1">
    <location>
        <begin position="391"/>
        <end position="441"/>
    </location>
</feature>
<feature type="coiled-coil region" evidence="1">
    <location>
        <begin position="477"/>
        <end position="559"/>
    </location>
</feature>
<evidence type="ECO:0000256" key="3">
    <source>
        <dbReference type="SAM" id="Phobius"/>
    </source>
</evidence>
<keyword evidence="1" id="KW-0175">Coiled coil</keyword>
<feature type="region of interest" description="Disordered" evidence="2">
    <location>
        <begin position="186"/>
        <end position="255"/>
    </location>
</feature>
<keyword evidence="4" id="KW-0614">Plasmid</keyword>
<evidence type="ECO:0000256" key="1">
    <source>
        <dbReference type="SAM" id="Coils"/>
    </source>
</evidence>
<feature type="compositionally biased region" description="Basic and acidic residues" evidence="2">
    <location>
        <begin position="246"/>
        <end position="255"/>
    </location>
</feature>
<protein>
    <submittedName>
        <fullName evidence="4">Uncharacterized protein</fullName>
    </submittedName>
</protein>
<feature type="transmembrane region" description="Helical" evidence="3">
    <location>
        <begin position="599"/>
        <end position="620"/>
    </location>
</feature>
<feature type="coiled-coil region" evidence="1">
    <location>
        <begin position="325"/>
        <end position="352"/>
    </location>
</feature>
<evidence type="ECO:0000256" key="2">
    <source>
        <dbReference type="SAM" id="MobiDB-lite"/>
    </source>
</evidence>
<evidence type="ECO:0000313" key="4">
    <source>
        <dbReference type="EMBL" id="QEO73321.1"/>
    </source>
</evidence>
<dbReference type="RefSeq" id="WP_181711011.1">
    <property type="nucleotide sequence ID" value="NZ_MK798156.1"/>
</dbReference>
<accession>A0A6M2Z7J5</accession>
<geneLocation type="plasmid" evidence="4">
    <name>pfas4-2</name>
</geneLocation>
<name>A0A6M2Z7J5_ENTHR</name>
<dbReference type="EMBL" id="MK798156">
    <property type="protein sequence ID" value="QEO73321.1"/>
    <property type="molecule type" value="Genomic_DNA"/>
</dbReference>
<sequence length="784" mass="92163">MLKVVFRQVTKDITKIIKMKNNQAYHLTQANEYFTQLIDAAETYKEEKGTFIKIGIDLVDENNIQNFSASDVTIDGNFSTINELVKYLLTTDDKSRDNFDNGMSDYDEEAKAIIERLENKAEIKKTTSNTKVKTTNKSFNPFKKLIKSTNRKSENVQDSIEFSSEKVEDSLINENTIKYEKSMTDNEYVEKENEDVPEEQEDDAVAGTETSEETAVEDEDNLPFVVNQNEEETEEVAKEVPPVVEESGHENNGFHDKNELFEERQITIPTFELVKPQFKKKELVDVASKDVQEWLNIKEYERVNLTNQAITDINESITNFYLEKKIDNENTLKKYEEEYNNFDQELENYRNELMIDDQSKLESYFKEKESYIMNLNSNKEVEINNEIEAFKQSKNSELEKYRLDNEQVLNEDVEQKRSMLKEDYEKNMINKQAELENDFRKNKYNYQNELDNILNNSVKSLYEKHKGESYRNIVEFNKQVSVQLDQVREIAKQHEANLEKEKTKQKEIELEKNHLQDKEAERIQINNELKLVSEKKEKIIEENKKNENEERERRLLLDEQKQKDYHEAKMREIELKYTQSQKDELPAGNENKTFNKKKLVILLGLGFLLILITVLVLSTVNGAEKELSYSDYVEEDNYKAITNEYPDQVDNLSKQLYTNNDSEGLKVLAQNATNPTVDLRYHLSQRNYKEALEVLENVENINTLTDKELREIAELYINDRDYEKASQINSVLQDTEINRRLAESTYYEQYKENLESTIANSKEEENVENAKKELEQVNIILNSN</sequence>
<reference evidence="4" key="1">
    <citation type="submission" date="2019-04" db="EMBL/GenBank/DDBJ databases">
        <title>Coexistence of cfr and poxtA in Enterococcus hirae Isolated from swine.</title>
        <authorList>
            <person name="Li D."/>
            <person name="Du X.-D."/>
        </authorList>
    </citation>
    <scope>NUCLEOTIDE SEQUENCE</scope>
    <source>
        <strain evidence="4">Fas4</strain>
        <plasmid evidence="4">pfas4-2</plasmid>
    </source>
</reference>
<keyword evidence="3" id="KW-0472">Membrane</keyword>
<keyword evidence="3" id="KW-0812">Transmembrane</keyword>
<proteinExistence type="predicted"/>
<dbReference type="AlphaFoldDB" id="A0A6M2Z7J5"/>
<feature type="compositionally biased region" description="Acidic residues" evidence="2">
    <location>
        <begin position="192"/>
        <end position="221"/>
    </location>
</feature>